<evidence type="ECO:0000256" key="1">
    <source>
        <dbReference type="SAM" id="MobiDB-lite"/>
    </source>
</evidence>
<feature type="region of interest" description="Disordered" evidence="1">
    <location>
        <begin position="131"/>
        <end position="152"/>
    </location>
</feature>
<evidence type="ECO:0000313" key="2">
    <source>
        <dbReference type="EMBL" id="TNV78072.1"/>
    </source>
</evidence>
<dbReference type="Proteomes" id="UP000785679">
    <property type="component" value="Unassembled WGS sequence"/>
</dbReference>
<comment type="caution">
    <text evidence="2">The sequence shown here is derived from an EMBL/GenBank/DDBJ whole genome shotgun (WGS) entry which is preliminary data.</text>
</comment>
<reference evidence="2" key="1">
    <citation type="submission" date="2019-06" db="EMBL/GenBank/DDBJ databases">
        <authorList>
            <person name="Zheng W."/>
        </authorList>
    </citation>
    <scope>NUCLEOTIDE SEQUENCE</scope>
    <source>
        <strain evidence="2">QDHG01</strain>
    </source>
</reference>
<name>A0A8J8NMN7_HALGN</name>
<accession>A0A8J8NMN7</accession>
<organism evidence="2 3">
    <name type="scientific">Halteria grandinella</name>
    <dbReference type="NCBI Taxonomy" id="5974"/>
    <lineage>
        <taxon>Eukaryota</taxon>
        <taxon>Sar</taxon>
        <taxon>Alveolata</taxon>
        <taxon>Ciliophora</taxon>
        <taxon>Intramacronucleata</taxon>
        <taxon>Spirotrichea</taxon>
        <taxon>Stichotrichia</taxon>
        <taxon>Sporadotrichida</taxon>
        <taxon>Halteriidae</taxon>
        <taxon>Halteria</taxon>
    </lineage>
</organism>
<feature type="compositionally biased region" description="Polar residues" evidence="1">
    <location>
        <begin position="143"/>
        <end position="152"/>
    </location>
</feature>
<dbReference type="EMBL" id="RRYP01010935">
    <property type="protein sequence ID" value="TNV78072.1"/>
    <property type="molecule type" value="Genomic_DNA"/>
</dbReference>
<sequence length="152" mass="17520">MEEFSQYQIYRTFNNDALQKDVGPRPHPSPSPLATIRSAAHALAARLLCDHDARAGPDREPEGQALQHRHARKVKQEREGPVPWEDPWATIPEVLLHEEVYSHHDAQCEIAQPPQRHPRYVFQAGHNHEGKEMHNEGRLTRQLPITNETREN</sequence>
<protein>
    <submittedName>
        <fullName evidence="2">Uncharacterized protein</fullName>
    </submittedName>
</protein>
<gene>
    <name evidence="2" type="ORF">FGO68_gene14981</name>
</gene>
<evidence type="ECO:0000313" key="3">
    <source>
        <dbReference type="Proteomes" id="UP000785679"/>
    </source>
</evidence>
<feature type="compositionally biased region" description="Basic and acidic residues" evidence="1">
    <location>
        <begin position="50"/>
        <end position="62"/>
    </location>
</feature>
<keyword evidence="3" id="KW-1185">Reference proteome</keyword>
<proteinExistence type="predicted"/>
<dbReference type="AlphaFoldDB" id="A0A8J8NMN7"/>
<feature type="region of interest" description="Disordered" evidence="1">
    <location>
        <begin position="50"/>
        <end position="86"/>
    </location>
</feature>